<sequence length="217" mass="24584">MATWMQGPSPLMEDKDGNAFTRGHTIWIHSTLDLYIPVGPQRPLVDVLDFERIRWRTPVINSVVVGVNLFEDFIQTVAASYEGLEFQVGQIILESLTNDDIEITFEGSFPGNSSDGGPPEEEELDDNDDFQSWLESALEINYQDVALNIVMKNPVGYRRFHPIRRWRLATRPPSTDKQPPPVPPIDDQEATLQDPPSTNDEETNPPIDGKQIPRQDM</sequence>
<organism evidence="2 3">
    <name type="scientific">Puccinia coronata f. sp. avenae</name>
    <dbReference type="NCBI Taxonomy" id="200324"/>
    <lineage>
        <taxon>Eukaryota</taxon>
        <taxon>Fungi</taxon>
        <taxon>Dikarya</taxon>
        <taxon>Basidiomycota</taxon>
        <taxon>Pucciniomycotina</taxon>
        <taxon>Pucciniomycetes</taxon>
        <taxon>Pucciniales</taxon>
        <taxon>Pucciniaceae</taxon>
        <taxon>Puccinia</taxon>
    </lineage>
</organism>
<feature type="region of interest" description="Disordered" evidence="1">
    <location>
        <begin position="106"/>
        <end position="128"/>
    </location>
</feature>
<gene>
    <name evidence="2" type="ORF">PCASD_00633</name>
</gene>
<accession>A0A2N5VL45</accession>
<comment type="caution">
    <text evidence="2">The sequence shown here is derived from an EMBL/GenBank/DDBJ whole genome shotgun (WGS) entry which is preliminary data.</text>
</comment>
<protein>
    <submittedName>
        <fullName evidence="2">Uncharacterized protein</fullName>
    </submittedName>
</protein>
<feature type="compositionally biased region" description="Acidic residues" evidence="1">
    <location>
        <begin position="118"/>
        <end position="128"/>
    </location>
</feature>
<reference evidence="2 3" key="1">
    <citation type="submission" date="2017-11" db="EMBL/GenBank/DDBJ databases">
        <title>De novo assembly and phasing of dikaryotic genomes from two isolates of Puccinia coronata f. sp. avenae, the causal agent of oat crown rust.</title>
        <authorList>
            <person name="Miller M.E."/>
            <person name="Zhang Y."/>
            <person name="Omidvar V."/>
            <person name="Sperschneider J."/>
            <person name="Schwessinger B."/>
            <person name="Raley C."/>
            <person name="Palmer J.M."/>
            <person name="Garnica D."/>
            <person name="Upadhyaya N."/>
            <person name="Rathjen J."/>
            <person name="Taylor J.M."/>
            <person name="Park R.F."/>
            <person name="Dodds P.N."/>
            <person name="Hirsch C.D."/>
            <person name="Kianian S.F."/>
            <person name="Figueroa M."/>
        </authorList>
    </citation>
    <scope>NUCLEOTIDE SEQUENCE [LARGE SCALE GENOMIC DNA]</scope>
    <source>
        <strain evidence="2">12SD80</strain>
    </source>
</reference>
<evidence type="ECO:0000313" key="3">
    <source>
        <dbReference type="Proteomes" id="UP000235392"/>
    </source>
</evidence>
<name>A0A2N5VL45_9BASI</name>
<dbReference type="AlphaFoldDB" id="A0A2N5VL45"/>
<evidence type="ECO:0000256" key="1">
    <source>
        <dbReference type="SAM" id="MobiDB-lite"/>
    </source>
</evidence>
<dbReference type="EMBL" id="PGCI01000009">
    <property type="protein sequence ID" value="PLW50711.1"/>
    <property type="molecule type" value="Genomic_DNA"/>
</dbReference>
<evidence type="ECO:0000313" key="2">
    <source>
        <dbReference type="EMBL" id="PLW50711.1"/>
    </source>
</evidence>
<proteinExistence type="predicted"/>
<feature type="region of interest" description="Disordered" evidence="1">
    <location>
        <begin position="168"/>
        <end position="217"/>
    </location>
</feature>
<dbReference type="Proteomes" id="UP000235392">
    <property type="component" value="Unassembled WGS sequence"/>
</dbReference>